<sequence>MEEKDFESDKGIMRDKKLFLERDVLDVLLLKAVFCLGKLGKKNTKFFRM</sequence>
<evidence type="ECO:0000313" key="1">
    <source>
        <dbReference type="EMBL" id="VYT10264.1"/>
    </source>
</evidence>
<dbReference type="AlphaFoldDB" id="A0A6N2TWE2"/>
<name>A0A6N2TWE2_9FIRM</name>
<protein>
    <submittedName>
        <fullName evidence="1">Uncharacterized protein</fullName>
    </submittedName>
</protein>
<proteinExistence type="predicted"/>
<reference evidence="1" key="1">
    <citation type="submission" date="2019-11" db="EMBL/GenBank/DDBJ databases">
        <authorList>
            <person name="Feng L."/>
        </authorList>
    </citation>
    <scope>NUCLEOTIDE SEQUENCE</scope>
    <source>
        <strain evidence="1">BgluceraseaLFYP119</strain>
    </source>
</reference>
<dbReference type="EMBL" id="CACRST010000017">
    <property type="protein sequence ID" value="VYT10264.1"/>
    <property type="molecule type" value="Genomic_DNA"/>
</dbReference>
<organism evidence="1">
    <name type="scientific">Blautia glucerasea</name>
    <dbReference type="NCBI Taxonomy" id="536633"/>
    <lineage>
        <taxon>Bacteria</taxon>
        <taxon>Bacillati</taxon>
        <taxon>Bacillota</taxon>
        <taxon>Clostridia</taxon>
        <taxon>Lachnospirales</taxon>
        <taxon>Lachnospiraceae</taxon>
        <taxon>Blautia</taxon>
    </lineage>
</organism>
<gene>
    <name evidence="1" type="ORF">BGLFYP119_01808</name>
</gene>
<accession>A0A6N2TWE2</accession>